<evidence type="ECO:0000313" key="2">
    <source>
        <dbReference type="Proteomes" id="UP000054279"/>
    </source>
</evidence>
<dbReference type="Proteomes" id="UP000054279">
    <property type="component" value="Unassembled WGS sequence"/>
</dbReference>
<organism evidence="1 2">
    <name type="scientific">Sphaerobolus stellatus (strain SS14)</name>
    <dbReference type="NCBI Taxonomy" id="990650"/>
    <lineage>
        <taxon>Eukaryota</taxon>
        <taxon>Fungi</taxon>
        <taxon>Dikarya</taxon>
        <taxon>Basidiomycota</taxon>
        <taxon>Agaricomycotina</taxon>
        <taxon>Agaricomycetes</taxon>
        <taxon>Phallomycetidae</taxon>
        <taxon>Geastrales</taxon>
        <taxon>Sphaerobolaceae</taxon>
        <taxon>Sphaerobolus</taxon>
    </lineage>
</organism>
<name>A0A0C9W636_SPHS4</name>
<dbReference type="HOGENOM" id="CLU_1541080_0_0_1"/>
<keyword evidence="2" id="KW-1185">Reference proteome</keyword>
<protein>
    <submittedName>
        <fullName evidence="1">Uncharacterized protein</fullName>
    </submittedName>
</protein>
<sequence>MGYIVRDVTPYANIALEHNLIYLMPQSFYSLAVLPYKYLAPHLTARDEVAAIWPRFLQKDFSSLESLEDDRDGKNCRFKQTFREHVTNLGPEWMRRYAPLVEMEYVANSARLCSICNEKMAKIFKTFRTQYSLVGPPPEHLEFSYRLGGVKEARCNLGNSTLYSIIVEDTSPIL</sequence>
<reference evidence="1 2" key="1">
    <citation type="submission" date="2014-06" db="EMBL/GenBank/DDBJ databases">
        <title>Evolutionary Origins and Diversification of the Mycorrhizal Mutualists.</title>
        <authorList>
            <consortium name="DOE Joint Genome Institute"/>
            <consortium name="Mycorrhizal Genomics Consortium"/>
            <person name="Kohler A."/>
            <person name="Kuo A."/>
            <person name="Nagy L.G."/>
            <person name="Floudas D."/>
            <person name="Copeland A."/>
            <person name="Barry K.W."/>
            <person name="Cichocki N."/>
            <person name="Veneault-Fourrey C."/>
            <person name="LaButti K."/>
            <person name="Lindquist E.A."/>
            <person name="Lipzen A."/>
            <person name="Lundell T."/>
            <person name="Morin E."/>
            <person name="Murat C."/>
            <person name="Riley R."/>
            <person name="Ohm R."/>
            <person name="Sun H."/>
            <person name="Tunlid A."/>
            <person name="Henrissat B."/>
            <person name="Grigoriev I.V."/>
            <person name="Hibbett D.S."/>
            <person name="Martin F."/>
        </authorList>
    </citation>
    <scope>NUCLEOTIDE SEQUENCE [LARGE SCALE GENOMIC DNA]</scope>
    <source>
        <strain evidence="1 2">SS14</strain>
    </source>
</reference>
<proteinExistence type="predicted"/>
<dbReference type="AlphaFoldDB" id="A0A0C9W636"/>
<evidence type="ECO:0000313" key="1">
    <source>
        <dbReference type="EMBL" id="KIJ48076.1"/>
    </source>
</evidence>
<accession>A0A0C9W636</accession>
<dbReference type="EMBL" id="KN837099">
    <property type="protein sequence ID" value="KIJ48076.1"/>
    <property type="molecule type" value="Genomic_DNA"/>
</dbReference>
<gene>
    <name evidence="1" type="ORF">M422DRAFT_45512</name>
</gene>